<dbReference type="EMBL" id="AB370283">
    <property type="protein sequence ID" value="BAG11629.1"/>
    <property type="molecule type" value="Genomic_DNA"/>
</dbReference>
<accession>B0M2F1</accession>
<feature type="chain" id="PRO_5002752140" evidence="1">
    <location>
        <begin position="21"/>
        <end position="139"/>
    </location>
</feature>
<organism evidence="2">
    <name type="scientific">Drosophila subauraria</name>
    <dbReference type="NCBI Taxonomy" id="137068"/>
    <lineage>
        <taxon>Eukaryota</taxon>
        <taxon>Metazoa</taxon>
        <taxon>Ecdysozoa</taxon>
        <taxon>Arthropoda</taxon>
        <taxon>Hexapoda</taxon>
        <taxon>Insecta</taxon>
        <taxon>Pterygota</taxon>
        <taxon>Neoptera</taxon>
        <taxon>Endopterygota</taxon>
        <taxon>Diptera</taxon>
        <taxon>Brachycera</taxon>
        <taxon>Muscomorpha</taxon>
        <taxon>Ephydroidea</taxon>
        <taxon>Drosophilidae</taxon>
        <taxon>Drosophila</taxon>
        <taxon>Sophophora</taxon>
    </lineage>
</organism>
<keyword evidence="1" id="KW-0732">Signal</keyword>
<evidence type="ECO:0000256" key="1">
    <source>
        <dbReference type="SAM" id="SignalP"/>
    </source>
</evidence>
<dbReference type="Gene3D" id="1.10.238.20">
    <property type="entry name" value="Pheromone/general odorant binding protein domain"/>
    <property type="match status" value="1"/>
</dbReference>
<reference evidence="2" key="1">
    <citation type="journal article" date="2008" name="Genetics">
        <title>Rapid evolution of two odorant-binding protein genes, Obp57d and Obp57e, in the Drosophila melanogaster species group.</title>
        <authorList>
            <person name="Matsuo T."/>
        </authorList>
    </citation>
    <scope>NUCLEOTIDE SEQUENCE</scope>
</reference>
<sequence>MLGRLVLYLFVCVLCYTVQGTSVVFNPCASQKELSEAQALVALENWPDNHNVDLIDRSYKCFITCVLMDLELINGTGHVQVDKYVKSGVLDWNWVTSELALCRARYPDEPDMCNLVFGIFNCLRERKLAAENIAKNYKV</sequence>
<gene>
    <name evidence="2" type="primary">Obp57e</name>
</gene>
<dbReference type="GO" id="GO:0005549">
    <property type="term" value="F:odorant binding"/>
    <property type="evidence" value="ECO:0007669"/>
    <property type="project" value="InterPro"/>
</dbReference>
<proteinExistence type="predicted"/>
<dbReference type="InterPro" id="IPR036728">
    <property type="entry name" value="PBP_GOBP_sf"/>
</dbReference>
<dbReference type="SUPFAM" id="SSF47565">
    <property type="entry name" value="Insect pheromone/odorant-binding proteins"/>
    <property type="match status" value="1"/>
</dbReference>
<protein>
    <submittedName>
        <fullName evidence="2">Odorant-binding protein 57e</fullName>
    </submittedName>
</protein>
<dbReference type="AlphaFoldDB" id="B0M2F1"/>
<dbReference type="InterPro" id="IPR006170">
    <property type="entry name" value="PBP/GOBP"/>
</dbReference>
<name>B0M2F1_9MUSC</name>
<dbReference type="Pfam" id="PF01395">
    <property type="entry name" value="PBP_GOBP"/>
    <property type="match status" value="1"/>
</dbReference>
<evidence type="ECO:0000313" key="2">
    <source>
        <dbReference type="EMBL" id="BAG11629.1"/>
    </source>
</evidence>
<dbReference type="CDD" id="cd23992">
    <property type="entry name" value="PBP_GOBP"/>
    <property type="match status" value="1"/>
</dbReference>
<feature type="signal peptide" evidence="1">
    <location>
        <begin position="1"/>
        <end position="20"/>
    </location>
</feature>